<dbReference type="AlphaFoldDB" id="A0A1G5PKQ5"/>
<dbReference type="PROSITE" id="PS51462">
    <property type="entry name" value="NUDIX"/>
    <property type="match status" value="1"/>
</dbReference>
<dbReference type="InterPro" id="IPR020084">
    <property type="entry name" value="NUDIX_hydrolase_CS"/>
</dbReference>
<organism evidence="5 6">
    <name type="scientific">Thiohalomonas denitrificans</name>
    <dbReference type="NCBI Taxonomy" id="415747"/>
    <lineage>
        <taxon>Bacteria</taxon>
        <taxon>Pseudomonadati</taxon>
        <taxon>Pseudomonadota</taxon>
        <taxon>Gammaproteobacteria</taxon>
        <taxon>Thiohalomonadales</taxon>
        <taxon>Thiohalomonadaceae</taxon>
        <taxon>Thiohalomonas</taxon>
    </lineage>
</organism>
<dbReference type="STRING" id="415747.SAMN03097708_00257"/>
<protein>
    <submittedName>
        <fullName evidence="5">ADP-ribose pyrophosphatase YjhB, NUDIX family</fullName>
    </submittedName>
</protein>
<evidence type="ECO:0000256" key="3">
    <source>
        <dbReference type="RuleBase" id="RU003476"/>
    </source>
</evidence>
<evidence type="ECO:0000313" key="5">
    <source>
        <dbReference type="EMBL" id="SCZ49761.1"/>
    </source>
</evidence>
<dbReference type="RefSeq" id="WP_092991792.1">
    <property type="nucleotide sequence ID" value="NZ_FMWD01000001.1"/>
</dbReference>
<proteinExistence type="inferred from homology"/>
<dbReference type="PROSITE" id="PS00893">
    <property type="entry name" value="NUDIX_BOX"/>
    <property type="match status" value="1"/>
</dbReference>
<evidence type="ECO:0000313" key="6">
    <source>
        <dbReference type="Proteomes" id="UP000199648"/>
    </source>
</evidence>
<sequence>MTQSPKKSPILGVGAVVRRADAVLLVKRKRPPYQGEWAIPGGRVEWGETLAAAAERELMEETGVTIRANEPVYTFEYIEPAKGKTPGVHYVVIDLRGEYIAGEPRAASDAEDAAWVNLSRLQRLALNWYTRHCLATLYPTEVASSPR</sequence>
<evidence type="ECO:0000256" key="1">
    <source>
        <dbReference type="ARBA" id="ARBA00001946"/>
    </source>
</evidence>
<comment type="similarity">
    <text evidence="3">Belongs to the Nudix hydrolase family.</text>
</comment>
<dbReference type="OrthoDB" id="542521at2"/>
<dbReference type="InterPro" id="IPR000086">
    <property type="entry name" value="NUDIX_hydrolase_dom"/>
</dbReference>
<dbReference type="Pfam" id="PF00293">
    <property type="entry name" value="NUDIX"/>
    <property type="match status" value="1"/>
</dbReference>
<dbReference type="GO" id="GO:0016787">
    <property type="term" value="F:hydrolase activity"/>
    <property type="evidence" value="ECO:0007669"/>
    <property type="project" value="UniProtKB-KW"/>
</dbReference>
<dbReference type="PANTHER" id="PTHR43736">
    <property type="entry name" value="ADP-RIBOSE PYROPHOSPHATASE"/>
    <property type="match status" value="1"/>
</dbReference>
<dbReference type="Proteomes" id="UP000199648">
    <property type="component" value="Unassembled WGS sequence"/>
</dbReference>
<dbReference type="PRINTS" id="PR00502">
    <property type="entry name" value="NUDIXFAMILY"/>
</dbReference>
<name>A0A1G5PKQ5_9GAMM</name>
<evidence type="ECO:0000259" key="4">
    <source>
        <dbReference type="PROSITE" id="PS51462"/>
    </source>
</evidence>
<dbReference type="PANTHER" id="PTHR43736:SF1">
    <property type="entry name" value="DIHYDRONEOPTERIN TRIPHOSPHATE DIPHOSPHATASE"/>
    <property type="match status" value="1"/>
</dbReference>
<dbReference type="InterPro" id="IPR015797">
    <property type="entry name" value="NUDIX_hydrolase-like_dom_sf"/>
</dbReference>
<comment type="cofactor">
    <cofactor evidence="1">
        <name>Mg(2+)</name>
        <dbReference type="ChEBI" id="CHEBI:18420"/>
    </cofactor>
</comment>
<dbReference type="Gene3D" id="3.90.79.10">
    <property type="entry name" value="Nucleoside Triphosphate Pyrophosphohydrolase"/>
    <property type="match status" value="1"/>
</dbReference>
<keyword evidence="2 3" id="KW-0378">Hydrolase</keyword>
<reference evidence="5 6" key="1">
    <citation type="submission" date="2016-10" db="EMBL/GenBank/DDBJ databases">
        <authorList>
            <person name="de Groot N.N."/>
        </authorList>
    </citation>
    <scope>NUCLEOTIDE SEQUENCE [LARGE SCALE GENOMIC DNA]</scope>
    <source>
        <strain evidence="5 6">HLD2</strain>
    </source>
</reference>
<gene>
    <name evidence="5" type="ORF">SAMN03097708_00257</name>
</gene>
<dbReference type="SUPFAM" id="SSF55811">
    <property type="entry name" value="Nudix"/>
    <property type="match status" value="1"/>
</dbReference>
<feature type="domain" description="Nudix hydrolase" evidence="4">
    <location>
        <begin position="8"/>
        <end position="139"/>
    </location>
</feature>
<dbReference type="InterPro" id="IPR020476">
    <property type="entry name" value="Nudix_hydrolase"/>
</dbReference>
<dbReference type="EMBL" id="FMWD01000001">
    <property type="protein sequence ID" value="SCZ49761.1"/>
    <property type="molecule type" value="Genomic_DNA"/>
</dbReference>
<accession>A0A1G5PKQ5</accession>
<dbReference type="CDD" id="cd04673">
    <property type="entry name" value="NUDIX_ADPRase"/>
    <property type="match status" value="1"/>
</dbReference>
<evidence type="ECO:0000256" key="2">
    <source>
        <dbReference type="ARBA" id="ARBA00022801"/>
    </source>
</evidence>
<keyword evidence="6" id="KW-1185">Reference proteome</keyword>